<dbReference type="Proteomes" id="UP000076420">
    <property type="component" value="Unassembled WGS sequence"/>
</dbReference>
<gene>
    <name evidence="1" type="primary">106065429</name>
</gene>
<proteinExistence type="predicted"/>
<dbReference type="VEuPathDB" id="VectorBase:BGLAX_040626"/>
<dbReference type="VEuPathDB" id="VectorBase:BGLB027335"/>
<reference evidence="1" key="1">
    <citation type="submission" date="2020-05" db="UniProtKB">
        <authorList>
            <consortium name="EnsemblMetazoa"/>
        </authorList>
    </citation>
    <scope>IDENTIFICATION</scope>
    <source>
        <strain evidence="1">BB02</strain>
    </source>
</reference>
<evidence type="ECO:0000313" key="2">
    <source>
        <dbReference type="Proteomes" id="UP000076420"/>
    </source>
</evidence>
<protein>
    <submittedName>
        <fullName evidence="1">Uncharacterized protein</fullName>
    </submittedName>
</protein>
<accession>A0A2C9L5L2</accession>
<dbReference type="KEGG" id="bgt:106065429"/>
<organism evidence="1 2">
    <name type="scientific">Biomphalaria glabrata</name>
    <name type="common">Bloodfluke planorb</name>
    <name type="synonym">Freshwater snail</name>
    <dbReference type="NCBI Taxonomy" id="6526"/>
    <lineage>
        <taxon>Eukaryota</taxon>
        <taxon>Metazoa</taxon>
        <taxon>Spiralia</taxon>
        <taxon>Lophotrochozoa</taxon>
        <taxon>Mollusca</taxon>
        <taxon>Gastropoda</taxon>
        <taxon>Heterobranchia</taxon>
        <taxon>Euthyneura</taxon>
        <taxon>Panpulmonata</taxon>
        <taxon>Hygrophila</taxon>
        <taxon>Lymnaeoidea</taxon>
        <taxon>Planorbidae</taxon>
        <taxon>Biomphalaria</taxon>
    </lineage>
</organism>
<sequence length="78" mass="8695">MVKADSKMLLEKNKDLMDRVNNQSNIVNDLLKQGNDLNQVVAEYLAEVDGAKAMAVKAMKWAEDTLKEANETLQTLEG</sequence>
<name>A0A2C9L5L2_BIOGL</name>
<dbReference type="EnsemblMetazoa" id="BGLB027335-RA">
    <property type="protein sequence ID" value="BGLB027335-PA"/>
    <property type="gene ID" value="BGLB027335"/>
</dbReference>
<dbReference type="AlphaFoldDB" id="A0A2C9L5L2"/>
<evidence type="ECO:0000313" key="1">
    <source>
        <dbReference type="EnsemblMetazoa" id="BGLB027335-PA"/>
    </source>
</evidence>